<evidence type="ECO:0000256" key="5">
    <source>
        <dbReference type="ARBA" id="ARBA00023004"/>
    </source>
</evidence>
<evidence type="ECO:0000256" key="2">
    <source>
        <dbReference type="ARBA" id="ARBA00022617"/>
    </source>
</evidence>
<keyword evidence="2" id="KW-0349">Heme</keyword>
<dbReference type="SUPFAM" id="SSF56014">
    <property type="entry name" value="Nitrite and sulphite reductase 4Fe-4S domain-like"/>
    <property type="match status" value="2"/>
</dbReference>
<dbReference type="AlphaFoldDB" id="A0A1G8EQA8"/>
<evidence type="ECO:0000313" key="10">
    <source>
        <dbReference type="Proteomes" id="UP000199636"/>
    </source>
</evidence>
<evidence type="ECO:0000256" key="3">
    <source>
        <dbReference type="ARBA" id="ARBA00022723"/>
    </source>
</evidence>
<dbReference type="OrthoDB" id="7459360at2"/>
<dbReference type="PANTHER" id="PTHR32439">
    <property type="entry name" value="FERREDOXIN--NITRITE REDUCTASE, CHLOROPLASTIC"/>
    <property type="match status" value="1"/>
</dbReference>
<dbReference type="Gene3D" id="3.90.480.10">
    <property type="entry name" value="Sulfite Reductase Hemoprotein,Domain 2"/>
    <property type="match status" value="1"/>
</dbReference>
<name>A0A1G8EQA8_9PSED</name>
<dbReference type="InterPro" id="IPR005117">
    <property type="entry name" value="NiRdtase/SiRdtase_haem-b_fer"/>
</dbReference>
<keyword evidence="1" id="KW-0004">4Fe-4S</keyword>
<evidence type="ECO:0000256" key="6">
    <source>
        <dbReference type="ARBA" id="ARBA00023014"/>
    </source>
</evidence>
<dbReference type="SUPFAM" id="SSF55124">
    <property type="entry name" value="Nitrite/Sulfite reductase N-terminal domain-like"/>
    <property type="match status" value="2"/>
</dbReference>
<dbReference type="PANTHER" id="PTHR32439:SF9">
    <property type="entry name" value="BLR3264 PROTEIN"/>
    <property type="match status" value="1"/>
</dbReference>
<dbReference type="InterPro" id="IPR051329">
    <property type="entry name" value="NIR_SIR_4Fe-4S"/>
</dbReference>
<dbReference type="RefSeq" id="WP_090261945.1">
    <property type="nucleotide sequence ID" value="NZ_FNDS01000002.1"/>
</dbReference>
<reference evidence="10" key="1">
    <citation type="submission" date="2016-10" db="EMBL/GenBank/DDBJ databases">
        <authorList>
            <person name="Varghese N."/>
            <person name="Submissions S."/>
        </authorList>
    </citation>
    <scope>NUCLEOTIDE SEQUENCE [LARGE SCALE GENOMIC DNA]</scope>
    <source>
        <strain evidence="10">CCM 7469</strain>
    </source>
</reference>
<evidence type="ECO:0000256" key="4">
    <source>
        <dbReference type="ARBA" id="ARBA00023002"/>
    </source>
</evidence>
<evidence type="ECO:0000256" key="1">
    <source>
        <dbReference type="ARBA" id="ARBA00022485"/>
    </source>
</evidence>
<dbReference type="InterPro" id="IPR036136">
    <property type="entry name" value="Nit/Sulf_reduc_fer-like_dom_sf"/>
</dbReference>
<dbReference type="NCBIfam" id="TIGR02435">
    <property type="entry name" value="CobG"/>
    <property type="match status" value="1"/>
</dbReference>
<dbReference type="InterPro" id="IPR045854">
    <property type="entry name" value="NO2/SO3_Rdtase_4Fe4S_sf"/>
</dbReference>
<dbReference type="STRING" id="428992.SAMN05216272_102711"/>
<dbReference type="InterPro" id="IPR012798">
    <property type="entry name" value="Cbl_synth_CobG-like"/>
</dbReference>
<feature type="domain" description="Nitrite/Sulfite reductase ferredoxin-like" evidence="8">
    <location>
        <begin position="272"/>
        <end position="337"/>
    </location>
</feature>
<protein>
    <submittedName>
        <fullName evidence="9">Precorrin-3B synthase</fullName>
    </submittedName>
</protein>
<keyword evidence="4" id="KW-0560">Oxidoreductase</keyword>
<keyword evidence="5" id="KW-0408">Iron</keyword>
<sequence length="452" mass="47299">MQTRSPALPVSVRPSACPGLLRIVASADGGICRIKLPGGRLDATQARAIAAAAERHADGVLEATNRANLQIRGVRAGAEAVLSAALLDAGLGPRQAAADDVRNLLLSPAAGLDPDTPLDTWPLAERLLDLLQDTPRFHALSAKFALHLDGGEGLAMLEHPHDIWLAAMSAEAAPLFAFGLAGCPPRQAEEAPALAAVPMAQVPALVEALLDLFLTLAGDGQTRMRQLLAEHSADTLLQRLQQRLAFPLRRERAVTDWRRRDVPAFAHLGSQPQRQPGLCRVGAAFVLGRLDSHLLRALAALAERHGDGSLRLTPWQSVLLPNVAAAEAPAVLDALRQLGLATRAEEPLARLIACSGSSGCARGLADTKGDALRLAARLGASTALPGLHLCGCPRSCAAAHVAPLTLLAVADGRYHLYRRAPAQPGFGQLLARDLTLDAAGDLLCGPGALPDA</sequence>
<gene>
    <name evidence="9" type="ORF">SAMN05216272_102711</name>
</gene>
<accession>A0A1G8EQA8</accession>
<organism evidence="9 10">
    <name type="scientific">Pseudomonas panipatensis</name>
    <dbReference type="NCBI Taxonomy" id="428992"/>
    <lineage>
        <taxon>Bacteria</taxon>
        <taxon>Pseudomonadati</taxon>
        <taxon>Pseudomonadota</taxon>
        <taxon>Gammaproteobacteria</taxon>
        <taxon>Pseudomonadales</taxon>
        <taxon>Pseudomonadaceae</taxon>
        <taxon>Pseudomonas</taxon>
    </lineage>
</organism>
<dbReference type="GO" id="GO:0051539">
    <property type="term" value="F:4 iron, 4 sulfur cluster binding"/>
    <property type="evidence" value="ECO:0007669"/>
    <property type="project" value="UniProtKB-KW"/>
</dbReference>
<feature type="domain" description="Nitrite/sulphite reductase 4Fe-4S" evidence="7">
    <location>
        <begin position="98"/>
        <end position="245"/>
    </location>
</feature>
<feature type="domain" description="Nitrite/Sulfite reductase ferredoxin-like" evidence="8">
    <location>
        <begin position="31"/>
        <end position="87"/>
    </location>
</feature>
<dbReference type="Proteomes" id="UP000199636">
    <property type="component" value="Unassembled WGS sequence"/>
</dbReference>
<evidence type="ECO:0000313" key="9">
    <source>
        <dbReference type="EMBL" id="SDH71899.1"/>
    </source>
</evidence>
<dbReference type="EMBL" id="FNDS01000002">
    <property type="protein sequence ID" value="SDH71899.1"/>
    <property type="molecule type" value="Genomic_DNA"/>
</dbReference>
<dbReference type="GO" id="GO:0016491">
    <property type="term" value="F:oxidoreductase activity"/>
    <property type="evidence" value="ECO:0007669"/>
    <property type="project" value="UniProtKB-KW"/>
</dbReference>
<evidence type="ECO:0000259" key="7">
    <source>
        <dbReference type="Pfam" id="PF01077"/>
    </source>
</evidence>
<dbReference type="Pfam" id="PF03460">
    <property type="entry name" value="NIR_SIR_ferr"/>
    <property type="match status" value="2"/>
</dbReference>
<keyword evidence="6" id="KW-0411">Iron-sulfur</keyword>
<proteinExistence type="predicted"/>
<evidence type="ECO:0000259" key="8">
    <source>
        <dbReference type="Pfam" id="PF03460"/>
    </source>
</evidence>
<dbReference type="InterPro" id="IPR006067">
    <property type="entry name" value="NO2/SO3_Rdtase_4Fe4S_dom"/>
</dbReference>
<dbReference type="GO" id="GO:0020037">
    <property type="term" value="F:heme binding"/>
    <property type="evidence" value="ECO:0007669"/>
    <property type="project" value="InterPro"/>
</dbReference>
<keyword evidence="10" id="KW-1185">Reference proteome</keyword>
<dbReference type="GO" id="GO:0046872">
    <property type="term" value="F:metal ion binding"/>
    <property type="evidence" value="ECO:0007669"/>
    <property type="project" value="UniProtKB-KW"/>
</dbReference>
<dbReference type="Gene3D" id="3.30.413.10">
    <property type="entry name" value="Sulfite Reductase Hemoprotein, domain 1"/>
    <property type="match status" value="2"/>
</dbReference>
<keyword evidence="3" id="KW-0479">Metal-binding</keyword>
<dbReference type="Pfam" id="PF01077">
    <property type="entry name" value="NIR_SIR"/>
    <property type="match status" value="1"/>
</dbReference>